<feature type="region of interest" description="Disordered" evidence="2">
    <location>
        <begin position="219"/>
        <end position="260"/>
    </location>
</feature>
<feature type="compositionally biased region" description="Polar residues" evidence="2">
    <location>
        <begin position="235"/>
        <end position="245"/>
    </location>
</feature>
<keyword evidence="1" id="KW-0175">Coiled coil</keyword>
<keyword evidence="4" id="KW-1185">Reference proteome</keyword>
<feature type="region of interest" description="Disordered" evidence="2">
    <location>
        <begin position="171"/>
        <end position="193"/>
    </location>
</feature>
<evidence type="ECO:0000313" key="3">
    <source>
        <dbReference type="EMBL" id="MQL99630.1"/>
    </source>
</evidence>
<organism evidence="3 4">
    <name type="scientific">Colocasia esculenta</name>
    <name type="common">Wild taro</name>
    <name type="synonym">Arum esculentum</name>
    <dbReference type="NCBI Taxonomy" id="4460"/>
    <lineage>
        <taxon>Eukaryota</taxon>
        <taxon>Viridiplantae</taxon>
        <taxon>Streptophyta</taxon>
        <taxon>Embryophyta</taxon>
        <taxon>Tracheophyta</taxon>
        <taxon>Spermatophyta</taxon>
        <taxon>Magnoliopsida</taxon>
        <taxon>Liliopsida</taxon>
        <taxon>Araceae</taxon>
        <taxon>Aroideae</taxon>
        <taxon>Colocasieae</taxon>
        <taxon>Colocasia</taxon>
    </lineage>
</organism>
<protein>
    <recommendedName>
        <fullName evidence="5">DUF4219 domain-containing protein</fullName>
    </recommendedName>
</protein>
<dbReference type="Pfam" id="PF14223">
    <property type="entry name" value="Retrotran_gag_2"/>
    <property type="match status" value="1"/>
</dbReference>
<feature type="compositionally biased region" description="Low complexity" evidence="2">
    <location>
        <begin position="574"/>
        <end position="589"/>
    </location>
</feature>
<feature type="compositionally biased region" description="Low complexity" evidence="2">
    <location>
        <begin position="539"/>
        <end position="548"/>
    </location>
</feature>
<dbReference type="EMBL" id="NMUH01002383">
    <property type="protein sequence ID" value="MQL99630.1"/>
    <property type="molecule type" value="Genomic_DNA"/>
</dbReference>
<feature type="compositionally biased region" description="Basic and acidic residues" evidence="2">
    <location>
        <begin position="590"/>
        <end position="600"/>
    </location>
</feature>
<feature type="compositionally biased region" description="Low complexity" evidence="2">
    <location>
        <begin position="246"/>
        <end position="260"/>
    </location>
</feature>
<dbReference type="PANTHER" id="PTHR34676">
    <property type="entry name" value="DUF4219 DOMAIN-CONTAINING PROTEIN-RELATED"/>
    <property type="match status" value="1"/>
</dbReference>
<dbReference type="AlphaFoldDB" id="A0A843W1P3"/>
<accession>A0A843W1P3</accession>
<evidence type="ECO:0008006" key="5">
    <source>
        <dbReference type="Google" id="ProtNLM"/>
    </source>
</evidence>
<feature type="coiled-coil region" evidence="1">
    <location>
        <begin position="122"/>
        <end position="149"/>
    </location>
</feature>
<comment type="caution">
    <text evidence="3">The sequence shown here is derived from an EMBL/GenBank/DDBJ whole genome shotgun (WGS) entry which is preliminary data.</text>
</comment>
<dbReference type="OrthoDB" id="696017at2759"/>
<feature type="non-terminal residue" evidence="3">
    <location>
        <position position="600"/>
    </location>
</feature>
<sequence length="600" mass="68378">MDSKGFIAEGHSINRPPFFNGTDYSYWKNRIQVFLRAQNYEIWKVVEVGPYENQGEEDTWTREQIRKATLNYSAMNMIQCAVHPKEYSRISMCKSAKEMWDKLELLYEGTSQVKETKANILLEIEKQEKQQKIEEIVTLKNQLKEKEEVIQTFTKGQDNLEVLLGSNMTTTSHGLGFNKKKSTKDKSGEKKGKAPLIKFVKGPNLENTEIQQTANKTINKTPNKAKTQKQKKTIRSTQSPDRSTCSTLKITNNSTKNSNKNLKNKKKIKEMIYKKPWTSKTTVQDNWTNPWSQWYENLCWYHPQFYYPNFLMYQQNPWIPPPYLNSNFQMKNSPPPPKNKDLGAFIPKRKNKQKKTENTKIQIFLKGCVDTILSRVDTQPRSCRHNPLSCRHTTQVMSTQSSLVSTHNPGQVDTTFFTCRHCLLARTFFKPFGFMISPIFSCGAVHHCTSFRHQVDPTASFSSLPARNLHHFSLALILYLSPLHSSISSPNSTPLCTMVRKLGPHHGARSSASSRPVPAEVAVEQLERRTKRRNDSAEQPRSSSAAQRAAKRGRTSTSGRGSHIPNPRPEIPGNSSENPEESSSSSSESSESHKNIPSES</sequence>
<reference evidence="3" key="1">
    <citation type="submission" date="2017-07" db="EMBL/GenBank/DDBJ databases">
        <title>Taro Niue Genome Assembly and Annotation.</title>
        <authorList>
            <person name="Atibalentja N."/>
            <person name="Keating K."/>
            <person name="Fields C.J."/>
        </authorList>
    </citation>
    <scope>NUCLEOTIDE SEQUENCE</scope>
    <source>
        <strain evidence="3">Niue_2</strain>
        <tissue evidence="3">Leaf</tissue>
    </source>
</reference>
<evidence type="ECO:0000313" key="4">
    <source>
        <dbReference type="Proteomes" id="UP000652761"/>
    </source>
</evidence>
<evidence type="ECO:0000256" key="1">
    <source>
        <dbReference type="SAM" id="Coils"/>
    </source>
</evidence>
<feature type="region of interest" description="Disordered" evidence="2">
    <location>
        <begin position="526"/>
        <end position="600"/>
    </location>
</feature>
<proteinExistence type="predicted"/>
<dbReference type="PANTHER" id="PTHR34676:SF8">
    <property type="entry name" value="TRANSMEMBRANE PROTEIN"/>
    <property type="match status" value="1"/>
</dbReference>
<name>A0A843W1P3_COLES</name>
<gene>
    <name evidence="3" type="ORF">Taro_032354</name>
</gene>
<evidence type="ECO:0000256" key="2">
    <source>
        <dbReference type="SAM" id="MobiDB-lite"/>
    </source>
</evidence>
<feature type="compositionally biased region" description="Basic and acidic residues" evidence="2">
    <location>
        <begin position="526"/>
        <end position="538"/>
    </location>
</feature>
<dbReference type="Proteomes" id="UP000652761">
    <property type="component" value="Unassembled WGS sequence"/>
</dbReference>